<dbReference type="PROSITE" id="PS51910">
    <property type="entry name" value="GH18_2"/>
    <property type="match status" value="1"/>
</dbReference>
<name>A0A8K0DBD2_IGNLU</name>
<dbReference type="InterPro" id="IPR050314">
    <property type="entry name" value="Glycosyl_Hydrlase_18"/>
</dbReference>
<dbReference type="OrthoDB" id="73875at2759"/>
<dbReference type="Pfam" id="PF00704">
    <property type="entry name" value="Glyco_hydro_18"/>
    <property type="match status" value="1"/>
</dbReference>
<sequence>MDDKYSNLVASPSATSKFVTDVVGFLEESGFDGLELQWQYPSCWSWDDDCTDKSGFTNLVKELHQAFKPKGLLVSAYVAPLENEIDRGYDVPAISEYLDWIAVMCHSYHGYWNGITGHVAPMYAQPHDYDDTYNTNFSINHWIEKGADRRKLLMTMPLFGRTYRLRNTENHGLGVSSSGAGEGQGIISYRTVCQNIINKGYTVVRDEEYRVGPYAYSGNQWVSFDDALMLKYKSEYIKSMGLGGAMVWSLDFDDYDNVCDCESFPLIKAVNRVLRNYGKPDPSCYLEIDNNIQ</sequence>
<dbReference type="GO" id="GO:0008061">
    <property type="term" value="F:chitin binding"/>
    <property type="evidence" value="ECO:0007669"/>
    <property type="project" value="InterPro"/>
</dbReference>
<dbReference type="PANTHER" id="PTHR11177">
    <property type="entry name" value="CHITINASE"/>
    <property type="match status" value="1"/>
</dbReference>
<accession>A0A8K0DBD2</accession>
<dbReference type="FunFam" id="3.10.50.10:FF:000003">
    <property type="entry name" value="Class V chitinase CHIT5b"/>
    <property type="match status" value="1"/>
</dbReference>
<dbReference type="SUPFAM" id="SSF51445">
    <property type="entry name" value="(Trans)glycosidases"/>
    <property type="match status" value="1"/>
</dbReference>
<dbReference type="GO" id="GO:0005576">
    <property type="term" value="C:extracellular region"/>
    <property type="evidence" value="ECO:0007669"/>
    <property type="project" value="TreeGrafter"/>
</dbReference>
<keyword evidence="3" id="KW-0325">Glycoprotein</keyword>
<evidence type="ECO:0000256" key="4">
    <source>
        <dbReference type="ARBA" id="ARBA00023295"/>
    </source>
</evidence>
<keyword evidence="1" id="KW-0732">Signal</keyword>
<dbReference type="SUPFAM" id="SSF54556">
    <property type="entry name" value="Chitinase insertion domain"/>
    <property type="match status" value="1"/>
</dbReference>
<dbReference type="Gene3D" id="3.10.50.10">
    <property type="match status" value="1"/>
</dbReference>
<keyword evidence="7" id="KW-1185">Reference proteome</keyword>
<dbReference type="InterPro" id="IPR029070">
    <property type="entry name" value="Chitinase_insertion_sf"/>
</dbReference>
<evidence type="ECO:0000256" key="2">
    <source>
        <dbReference type="ARBA" id="ARBA00022801"/>
    </source>
</evidence>
<dbReference type="GO" id="GO:0005975">
    <property type="term" value="P:carbohydrate metabolic process"/>
    <property type="evidence" value="ECO:0007669"/>
    <property type="project" value="InterPro"/>
</dbReference>
<comment type="caution">
    <text evidence="6">The sequence shown here is derived from an EMBL/GenBank/DDBJ whole genome shotgun (WGS) entry which is preliminary data.</text>
</comment>
<reference evidence="6" key="1">
    <citation type="submission" date="2019-08" db="EMBL/GenBank/DDBJ databases">
        <title>The genome of the North American firefly Photinus pyralis.</title>
        <authorList>
            <consortium name="Photinus pyralis genome working group"/>
            <person name="Fallon T.R."/>
            <person name="Sander Lower S.E."/>
            <person name="Weng J.-K."/>
        </authorList>
    </citation>
    <scope>NUCLEOTIDE SEQUENCE</scope>
    <source>
        <strain evidence="6">TRF0915ILg1</strain>
        <tissue evidence="6">Whole body</tissue>
    </source>
</reference>
<gene>
    <name evidence="6" type="ORF">ILUMI_03147</name>
</gene>
<dbReference type="Proteomes" id="UP000801492">
    <property type="component" value="Unassembled WGS sequence"/>
</dbReference>
<evidence type="ECO:0000313" key="6">
    <source>
        <dbReference type="EMBL" id="KAF2903050.1"/>
    </source>
</evidence>
<evidence type="ECO:0000256" key="1">
    <source>
        <dbReference type="ARBA" id="ARBA00022729"/>
    </source>
</evidence>
<dbReference type="AlphaFoldDB" id="A0A8K0DBD2"/>
<evidence type="ECO:0000313" key="7">
    <source>
        <dbReference type="Proteomes" id="UP000801492"/>
    </source>
</evidence>
<protein>
    <recommendedName>
        <fullName evidence="5">GH18 domain-containing protein</fullName>
    </recommendedName>
</protein>
<dbReference type="InterPro" id="IPR017853">
    <property type="entry name" value="GH"/>
</dbReference>
<dbReference type="PANTHER" id="PTHR11177:SF359">
    <property type="entry name" value="CHITINASE 10-RELATED"/>
    <property type="match status" value="1"/>
</dbReference>
<dbReference type="InterPro" id="IPR011583">
    <property type="entry name" value="Chitinase_II/V-like_cat"/>
</dbReference>
<feature type="domain" description="GH18" evidence="5">
    <location>
        <begin position="1"/>
        <end position="277"/>
    </location>
</feature>
<dbReference type="EMBL" id="VTPC01001120">
    <property type="protein sequence ID" value="KAF2903050.1"/>
    <property type="molecule type" value="Genomic_DNA"/>
</dbReference>
<evidence type="ECO:0000256" key="3">
    <source>
        <dbReference type="ARBA" id="ARBA00023180"/>
    </source>
</evidence>
<organism evidence="6 7">
    <name type="scientific">Ignelater luminosus</name>
    <name type="common">Cucubano</name>
    <name type="synonym">Pyrophorus luminosus</name>
    <dbReference type="NCBI Taxonomy" id="2038154"/>
    <lineage>
        <taxon>Eukaryota</taxon>
        <taxon>Metazoa</taxon>
        <taxon>Ecdysozoa</taxon>
        <taxon>Arthropoda</taxon>
        <taxon>Hexapoda</taxon>
        <taxon>Insecta</taxon>
        <taxon>Pterygota</taxon>
        <taxon>Neoptera</taxon>
        <taxon>Endopterygota</taxon>
        <taxon>Coleoptera</taxon>
        <taxon>Polyphaga</taxon>
        <taxon>Elateriformia</taxon>
        <taxon>Elateroidea</taxon>
        <taxon>Elateridae</taxon>
        <taxon>Agrypninae</taxon>
        <taxon>Pyrophorini</taxon>
        <taxon>Ignelater</taxon>
    </lineage>
</organism>
<dbReference type="GO" id="GO:0006032">
    <property type="term" value="P:chitin catabolic process"/>
    <property type="evidence" value="ECO:0007669"/>
    <property type="project" value="TreeGrafter"/>
</dbReference>
<keyword evidence="2" id="KW-0378">Hydrolase</keyword>
<dbReference type="GO" id="GO:0004568">
    <property type="term" value="F:chitinase activity"/>
    <property type="evidence" value="ECO:0007669"/>
    <property type="project" value="TreeGrafter"/>
</dbReference>
<dbReference type="SMART" id="SM00636">
    <property type="entry name" value="Glyco_18"/>
    <property type="match status" value="1"/>
</dbReference>
<evidence type="ECO:0000259" key="5">
    <source>
        <dbReference type="PROSITE" id="PS51910"/>
    </source>
</evidence>
<dbReference type="InterPro" id="IPR001223">
    <property type="entry name" value="Glyco_hydro18_cat"/>
</dbReference>
<keyword evidence="4" id="KW-0326">Glycosidase</keyword>
<proteinExistence type="predicted"/>
<dbReference type="Gene3D" id="3.20.20.80">
    <property type="entry name" value="Glycosidases"/>
    <property type="match status" value="1"/>
</dbReference>